<evidence type="ECO:0000259" key="5">
    <source>
        <dbReference type="PROSITE" id="PS50931"/>
    </source>
</evidence>
<evidence type="ECO:0000256" key="3">
    <source>
        <dbReference type="ARBA" id="ARBA00023125"/>
    </source>
</evidence>
<dbReference type="Gene3D" id="3.40.190.290">
    <property type="match status" value="1"/>
</dbReference>
<evidence type="ECO:0000256" key="2">
    <source>
        <dbReference type="ARBA" id="ARBA00023015"/>
    </source>
</evidence>
<dbReference type="PROSITE" id="PS50931">
    <property type="entry name" value="HTH_LYSR"/>
    <property type="match status" value="1"/>
</dbReference>
<feature type="domain" description="HTH lysR-type" evidence="5">
    <location>
        <begin position="1"/>
        <end position="58"/>
    </location>
</feature>
<dbReference type="GO" id="GO:0003700">
    <property type="term" value="F:DNA-binding transcription factor activity"/>
    <property type="evidence" value="ECO:0007669"/>
    <property type="project" value="InterPro"/>
</dbReference>
<dbReference type="InterPro" id="IPR036388">
    <property type="entry name" value="WH-like_DNA-bd_sf"/>
</dbReference>
<dbReference type="OrthoDB" id="9803735at2"/>
<evidence type="ECO:0000256" key="4">
    <source>
        <dbReference type="ARBA" id="ARBA00023163"/>
    </source>
</evidence>
<proteinExistence type="inferred from homology"/>
<evidence type="ECO:0000313" key="6">
    <source>
        <dbReference type="EMBL" id="TCO80828.1"/>
    </source>
</evidence>
<comment type="caution">
    <text evidence="6">The sequence shown here is derived from an EMBL/GenBank/DDBJ whole genome shotgun (WGS) entry which is preliminary data.</text>
</comment>
<dbReference type="SUPFAM" id="SSF53850">
    <property type="entry name" value="Periplasmic binding protein-like II"/>
    <property type="match status" value="1"/>
</dbReference>
<dbReference type="EMBL" id="SLWY01000011">
    <property type="protein sequence ID" value="TCO80828.1"/>
    <property type="molecule type" value="Genomic_DNA"/>
</dbReference>
<dbReference type="PANTHER" id="PTHR30126">
    <property type="entry name" value="HTH-TYPE TRANSCRIPTIONAL REGULATOR"/>
    <property type="match status" value="1"/>
</dbReference>
<accession>A0A4R2LDA3</accession>
<protein>
    <submittedName>
        <fullName evidence="6">DNA-binding transcriptional LysR family regulator</fullName>
    </submittedName>
</protein>
<comment type="similarity">
    <text evidence="1">Belongs to the LysR transcriptional regulatory family.</text>
</comment>
<reference evidence="6 7" key="1">
    <citation type="submission" date="2019-03" db="EMBL/GenBank/DDBJ databases">
        <title>Genomic Encyclopedia of Type Strains, Phase IV (KMG-IV): sequencing the most valuable type-strain genomes for metagenomic binning, comparative biology and taxonomic classification.</title>
        <authorList>
            <person name="Goeker M."/>
        </authorList>
    </citation>
    <scope>NUCLEOTIDE SEQUENCE [LARGE SCALE GENOMIC DNA]</scope>
    <source>
        <strain evidence="6 7">DSM 25287</strain>
    </source>
</reference>
<gene>
    <name evidence="6" type="ORF">EV699_11129</name>
</gene>
<dbReference type="InterPro" id="IPR036390">
    <property type="entry name" value="WH_DNA-bd_sf"/>
</dbReference>
<dbReference type="PRINTS" id="PR00039">
    <property type="entry name" value="HTHLYSR"/>
</dbReference>
<dbReference type="RefSeq" id="WP_132542533.1">
    <property type="nucleotide sequence ID" value="NZ_SLWY01000011.1"/>
</dbReference>
<evidence type="ECO:0000313" key="7">
    <source>
        <dbReference type="Proteomes" id="UP000295765"/>
    </source>
</evidence>
<dbReference type="SUPFAM" id="SSF46785">
    <property type="entry name" value="Winged helix' DNA-binding domain"/>
    <property type="match status" value="1"/>
</dbReference>
<dbReference type="Proteomes" id="UP000295765">
    <property type="component" value="Unassembled WGS sequence"/>
</dbReference>
<dbReference type="FunFam" id="1.10.10.10:FF:000001">
    <property type="entry name" value="LysR family transcriptional regulator"/>
    <property type="match status" value="1"/>
</dbReference>
<keyword evidence="7" id="KW-1185">Reference proteome</keyword>
<dbReference type="Gene3D" id="1.10.10.10">
    <property type="entry name" value="Winged helix-like DNA-binding domain superfamily/Winged helix DNA-binding domain"/>
    <property type="match status" value="1"/>
</dbReference>
<keyword evidence="3 6" id="KW-0238">DNA-binding</keyword>
<dbReference type="GO" id="GO:0000976">
    <property type="term" value="F:transcription cis-regulatory region binding"/>
    <property type="evidence" value="ECO:0007669"/>
    <property type="project" value="TreeGrafter"/>
</dbReference>
<dbReference type="CDD" id="cd05466">
    <property type="entry name" value="PBP2_LTTR_substrate"/>
    <property type="match status" value="1"/>
</dbReference>
<dbReference type="AlphaFoldDB" id="A0A4R2LDA3"/>
<dbReference type="Pfam" id="PF03466">
    <property type="entry name" value="LysR_substrate"/>
    <property type="match status" value="1"/>
</dbReference>
<keyword evidence="4" id="KW-0804">Transcription</keyword>
<organism evidence="6 7">
    <name type="scientific">Plasticicumulans lactativorans</name>
    <dbReference type="NCBI Taxonomy" id="1133106"/>
    <lineage>
        <taxon>Bacteria</taxon>
        <taxon>Pseudomonadati</taxon>
        <taxon>Pseudomonadota</taxon>
        <taxon>Gammaproteobacteria</taxon>
        <taxon>Candidatus Competibacteraceae</taxon>
        <taxon>Plasticicumulans</taxon>
    </lineage>
</organism>
<evidence type="ECO:0000256" key="1">
    <source>
        <dbReference type="ARBA" id="ARBA00009437"/>
    </source>
</evidence>
<name>A0A4R2LDA3_9GAMM</name>
<dbReference type="PANTHER" id="PTHR30126:SF81">
    <property type="entry name" value="HTH-TYPE TRANSCRIPTIONAL REGULATOR ILVY"/>
    <property type="match status" value="1"/>
</dbReference>
<sequence length="301" mass="32768">MDIDSLIAFVAVAETASFSLAGERLHLTQPAVSKRIGALEARLGARLFDRIGRRVLITEAGRTLLPRARRILAELDDCRRALDNLSGAIAGPLVLATSHHIGLHRLPPILRRFAVRHPQVRLDMRFMDSEVACAQVLHGEVELAIVTLPDVPPAALTLTPLWRDVLVLVTDHVHPLAKQRRVSPQQLMGYPAILPGAGTFTRRLIDRLFEPLGLEPPVAFSTNYLETIKMMVSVGMGWSLLPQIMVDGSLAALELAGGCPDRRLGVVTHARQTPSNAARAMLELLACEAPGDGVAAPWRGY</sequence>
<keyword evidence="2" id="KW-0805">Transcription regulation</keyword>
<dbReference type="InterPro" id="IPR000847">
    <property type="entry name" value="LysR_HTH_N"/>
</dbReference>
<dbReference type="InterPro" id="IPR005119">
    <property type="entry name" value="LysR_subst-bd"/>
</dbReference>
<dbReference type="Pfam" id="PF00126">
    <property type="entry name" value="HTH_1"/>
    <property type="match status" value="1"/>
</dbReference>